<dbReference type="InterPro" id="IPR021137">
    <property type="entry name" value="Ribosomal_bL35-like"/>
</dbReference>
<evidence type="ECO:0000256" key="3">
    <source>
        <dbReference type="ARBA" id="ARBA00023274"/>
    </source>
</evidence>
<dbReference type="GO" id="GO:0005840">
    <property type="term" value="C:ribosome"/>
    <property type="evidence" value="ECO:0007669"/>
    <property type="project" value="UniProtKB-KW"/>
</dbReference>
<keyword evidence="3 4" id="KW-0687">Ribonucleoprotein</keyword>
<dbReference type="InterPro" id="IPR001706">
    <property type="entry name" value="Ribosomal_bL35"/>
</dbReference>
<evidence type="ECO:0000256" key="2">
    <source>
        <dbReference type="ARBA" id="ARBA00022980"/>
    </source>
</evidence>
<dbReference type="NCBIfam" id="TIGR00001">
    <property type="entry name" value="rpmI_bact"/>
    <property type="match status" value="1"/>
</dbReference>
<sequence length="64" mass="7736">MPKQKTRKTVAKRFKITARGKVFRGHQYSSHRKFHKSKRLIRSYKRPIQLSSKQEKQIKKLLLT</sequence>
<evidence type="ECO:0000313" key="6">
    <source>
        <dbReference type="EMBL" id="OGG31052.1"/>
    </source>
</evidence>
<dbReference type="GO" id="GO:1990904">
    <property type="term" value="C:ribonucleoprotein complex"/>
    <property type="evidence" value="ECO:0007669"/>
    <property type="project" value="UniProtKB-KW"/>
</dbReference>
<proteinExistence type="inferred from homology"/>
<comment type="similarity">
    <text evidence="1 4 5">Belongs to the bacterial ribosomal protein bL35 family.</text>
</comment>
<dbReference type="Pfam" id="PF01632">
    <property type="entry name" value="Ribosomal_L35p"/>
    <property type="match status" value="1"/>
</dbReference>
<dbReference type="SUPFAM" id="SSF143034">
    <property type="entry name" value="L35p-like"/>
    <property type="match status" value="1"/>
</dbReference>
<keyword evidence="2 4" id="KW-0689">Ribosomal protein</keyword>
<dbReference type="GO" id="GO:0006412">
    <property type="term" value="P:translation"/>
    <property type="evidence" value="ECO:0007669"/>
    <property type="project" value="UniProtKB-UniRule"/>
</dbReference>
<evidence type="ECO:0000313" key="7">
    <source>
        <dbReference type="Proteomes" id="UP000179209"/>
    </source>
</evidence>
<dbReference type="PRINTS" id="PR00064">
    <property type="entry name" value="RIBOSOMALL35"/>
</dbReference>
<reference evidence="6 7" key="1">
    <citation type="journal article" date="2016" name="Nat. Commun.">
        <title>Thousands of microbial genomes shed light on interconnected biogeochemical processes in an aquifer system.</title>
        <authorList>
            <person name="Anantharaman K."/>
            <person name="Brown C.T."/>
            <person name="Hug L.A."/>
            <person name="Sharon I."/>
            <person name="Castelle C.J."/>
            <person name="Probst A.J."/>
            <person name="Thomas B.C."/>
            <person name="Singh A."/>
            <person name="Wilkins M.J."/>
            <person name="Karaoz U."/>
            <person name="Brodie E.L."/>
            <person name="Williams K.H."/>
            <person name="Hubbard S.S."/>
            <person name="Banfield J.F."/>
        </authorList>
    </citation>
    <scope>NUCLEOTIDE SEQUENCE [LARGE SCALE GENOMIC DNA]</scope>
</reference>
<dbReference type="HAMAP" id="MF_00514">
    <property type="entry name" value="Ribosomal_bL35"/>
    <property type="match status" value="1"/>
</dbReference>
<accession>A0A1F6B2S9</accession>
<dbReference type="EMBL" id="MFKA01000082">
    <property type="protein sequence ID" value="OGG31052.1"/>
    <property type="molecule type" value="Genomic_DNA"/>
</dbReference>
<evidence type="ECO:0000256" key="4">
    <source>
        <dbReference type="HAMAP-Rule" id="MF_00514"/>
    </source>
</evidence>
<gene>
    <name evidence="4" type="primary">rpmI</name>
    <name evidence="6" type="ORF">A3I51_04205</name>
</gene>
<organism evidence="6 7">
    <name type="scientific">Candidatus Gottesmanbacteria bacterium RIFCSPLOWO2_02_FULL_38_8</name>
    <dbReference type="NCBI Taxonomy" id="1798397"/>
    <lineage>
        <taxon>Bacteria</taxon>
        <taxon>Candidatus Gottesmaniibacteriota</taxon>
    </lineage>
</organism>
<dbReference type="InterPro" id="IPR037229">
    <property type="entry name" value="Ribosomal_bL35_sf"/>
</dbReference>
<dbReference type="AlphaFoldDB" id="A0A1F6B2S9"/>
<evidence type="ECO:0000256" key="1">
    <source>
        <dbReference type="ARBA" id="ARBA00006598"/>
    </source>
</evidence>
<dbReference type="GO" id="GO:0003735">
    <property type="term" value="F:structural constituent of ribosome"/>
    <property type="evidence" value="ECO:0007669"/>
    <property type="project" value="InterPro"/>
</dbReference>
<comment type="caution">
    <text evidence="6">The sequence shown here is derived from an EMBL/GenBank/DDBJ whole genome shotgun (WGS) entry which is preliminary data.</text>
</comment>
<name>A0A1F6B2S9_9BACT</name>
<evidence type="ECO:0000256" key="5">
    <source>
        <dbReference type="RuleBase" id="RU000568"/>
    </source>
</evidence>
<dbReference type="Gene3D" id="4.10.410.60">
    <property type="match status" value="1"/>
</dbReference>
<protein>
    <recommendedName>
        <fullName evidence="4">Large ribosomal subunit protein bL35</fullName>
    </recommendedName>
</protein>
<dbReference type="Proteomes" id="UP000179209">
    <property type="component" value="Unassembled WGS sequence"/>
</dbReference>